<comment type="caution">
    <text evidence="1">The sequence shown here is derived from an EMBL/GenBank/DDBJ whole genome shotgun (WGS) entry which is preliminary data.</text>
</comment>
<name>A0A5J4KW62_9ZZZZ</name>
<accession>A0A5J4KW62</accession>
<dbReference type="AlphaFoldDB" id="A0A5J4KW62"/>
<protein>
    <submittedName>
        <fullName evidence="1">Uncharacterized protein</fullName>
    </submittedName>
</protein>
<organism evidence="1">
    <name type="scientific">hot springs metagenome</name>
    <dbReference type="NCBI Taxonomy" id="433727"/>
    <lineage>
        <taxon>unclassified sequences</taxon>
        <taxon>metagenomes</taxon>
        <taxon>ecological metagenomes</taxon>
    </lineage>
</organism>
<reference evidence="1" key="1">
    <citation type="submission" date="2019-10" db="EMBL/GenBank/DDBJ databases">
        <title>Metagenomic sequencing of thiosulfate-disproportionating enrichment culture.</title>
        <authorList>
            <person name="Umezawa K."/>
            <person name="Kojima H."/>
            <person name="Fukui M."/>
        </authorList>
    </citation>
    <scope>NUCLEOTIDE SEQUENCE</scope>
    <source>
        <strain evidence="1">45J</strain>
    </source>
</reference>
<dbReference type="EMBL" id="BLAB01000001">
    <property type="protein sequence ID" value="GER93464.1"/>
    <property type="molecule type" value="Genomic_DNA"/>
</dbReference>
<evidence type="ECO:0000313" key="1">
    <source>
        <dbReference type="EMBL" id="GER93464.1"/>
    </source>
</evidence>
<sequence>MNETEAFTLVVLRWKKEQPSLFEWDEYFYHAIATNLKIGVGIEQMPCGELEANAMYFSVGVLTCNLMIAQKYFVIREGYQNCTIATLRWKLVQIAARIAKYSNRVRLKIATTVKKFNHYIRMIKKDGGYSSLTVLKNRD</sequence>
<proteinExistence type="predicted"/>
<gene>
    <name evidence="1" type="ORF">A45J_1205</name>
</gene>